<name>A0A1R3G3N3_9ROSI</name>
<dbReference type="OrthoDB" id="1641466at2759"/>
<comment type="caution">
    <text evidence="1">The sequence shown here is derived from an EMBL/GenBank/DDBJ whole genome shotgun (WGS) entry which is preliminary data.</text>
</comment>
<keyword evidence="2" id="KW-1185">Reference proteome</keyword>
<protein>
    <submittedName>
        <fullName evidence="1">CO/COL/TOC1, conserved site</fullName>
    </submittedName>
</protein>
<evidence type="ECO:0000313" key="2">
    <source>
        <dbReference type="Proteomes" id="UP000187203"/>
    </source>
</evidence>
<reference evidence="2" key="1">
    <citation type="submission" date="2013-09" db="EMBL/GenBank/DDBJ databases">
        <title>Corchorus olitorius genome sequencing.</title>
        <authorList>
            <person name="Alam M."/>
            <person name="Haque M.S."/>
            <person name="Islam M.S."/>
            <person name="Emdad E.M."/>
            <person name="Islam M.M."/>
            <person name="Ahmed B."/>
            <person name="Halim A."/>
            <person name="Hossen Q.M.M."/>
            <person name="Hossain M.Z."/>
            <person name="Ahmed R."/>
            <person name="Khan M.M."/>
            <person name="Islam R."/>
            <person name="Rashid M.M."/>
            <person name="Khan S.A."/>
            <person name="Rahman M.S."/>
            <person name="Alam M."/>
            <person name="Yahiya A.S."/>
            <person name="Khan M.S."/>
            <person name="Azam M.S."/>
            <person name="Haque T."/>
            <person name="Lashkar M.Z.H."/>
            <person name="Akhand A.I."/>
            <person name="Morshed G."/>
            <person name="Roy S."/>
            <person name="Uddin K.S."/>
            <person name="Rabeya T."/>
            <person name="Hossain A.S."/>
            <person name="Chowdhury A."/>
            <person name="Snigdha A.R."/>
            <person name="Mortoza M.S."/>
            <person name="Matin S.A."/>
            <person name="Hoque S.M.E."/>
            <person name="Islam M.K."/>
            <person name="Roy D.K."/>
            <person name="Haider R."/>
            <person name="Moosa M.M."/>
            <person name="Elias S.M."/>
            <person name="Hasan A.M."/>
            <person name="Jahan S."/>
            <person name="Shafiuddin M."/>
            <person name="Mahmood N."/>
            <person name="Shommy N.S."/>
        </authorList>
    </citation>
    <scope>NUCLEOTIDE SEQUENCE [LARGE SCALE GENOMIC DNA]</scope>
    <source>
        <strain evidence="2">cv. O-4</strain>
    </source>
</reference>
<proteinExistence type="predicted"/>
<sequence>MRLAEEEYSKSCFRADEEKITLTQEPADQSPPSILTSMPIANNLPATTIILMVPAALPLTRKATLEHFMEKRKDR</sequence>
<dbReference type="EMBL" id="AWUE01023800">
    <property type="protein sequence ID" value="OMO52685.1"/>
    <property type="molecule type" value="Genomic_DNA"/>
</dbReference>
<gene>
    <name evidence="1" type="ORF">COLO4_37037</name>
</gene>
<dbReference type="Proteomes" id="UP000187203">
    <property type="component" value="Unassembled WGS sequence"/>
</dbReference>
<evidence type="ECO:0000313" key="1">
    <source>
        <dbReference type="EMBL" id="OMO52685.1"/>
    </source>
</evidence>
<dbReference type="InterPro" id="IPR018467">
    <property type="entry name" value="CCT_CS"/>
</dbReference>
<dbReference type="AlphaFoldDB" id="A0A1R3G3N3"/>
<organism evidence="1 2">
    <name type="scientific">Corchorus olitorius</name>
    <dbReference type="NCBI Taxonomy" id="93759"/>
    <lineage>
        <taxon>Eukaryota</taxon>
        <taxon>Viridiplantae</taxon>
        <taxon>Streptophyta</taxon>
        <taxon>Embryophyta</taxon>
        <taxon>Tracheophyta</taxon>
        <taxon>Spermatophyta</taxon>
        <taxon>Magnoliopsida</taxon>
        <taxon>eudicotyledons</taxon>
        <taxon>Gunneridae</taxon>
        <taxon>Pentapetalae</taxon>
        <taxon>rosids</taxon>
        <taxon>malvids</taxon>
        <taxon>Malvales</taxon>
        <taxon>Malvaceae</taxon>
        <taxon>Grewioideae</taxon>
        <taxon>Apeibeae</taxon>
        <taxon>Corchorus</taxon>
    </lineage>
</organism>
<accession>A0A1R3G3N3</accession>
<dbReference type="Pfam" id="PF09425">
    <property type="entry name" value="Jas_motif"/>
    <property type="match status" value="1"/>
</dbReference>